<feature type="region of interest" description="Disordered" evidence="1">
    <location>
        <begin position="1"/>
        <end position="22"/>
    </location>
</feature>
<proteinExistence type="predicted"/>
<dbReference type="InterPro" id="IPR036597">
    <property type="entry name" value="Fido-like_dom_sf"/>
</dbReference>
<dbReference type="AlphaFoldDB" id="A0A1M5HLT5"/>
<organism evidence="3 4">
    <name type="scientific">Jatrophihabitans endophyticus</name>
    <dbReference type="NCBI Taxonomy" id="1206085"/>
    <lineage>
        <taxon>Bacteria</taxon>
        <taxon>Bacillati</taxon>
        <taxon>Actinomycetota</taxon>
        <taxon>Actinomycetes</taxon>
        <taxon>Jatrophihabitantales</taxon>
        <taxon>Jatrophihabitantaceae</taxon>
        <taxon>Jatrophihabitans</taxon>
    </lineage>
</organism>
<name>A0A1M5HLT5_9ACTN</name>
<dbReference type="Pfam" id="PF02661">
    <property type="entry name" value="Fic"/>
    <property type="match status" value="1"/>
</dbReference>
<dbReference type="Proteomes" id="UP000186132">
    <property type="component" value="Unassembled WGS sequence"/>
</dbReference>
<feature type="compositionally biased region" description="Basic residues" evidence="1">
    <location>
        <begin position="1"/>
        <end position="15"/>
    </location>
</feature>
<evidence type="ECO:0000259" key="2">
    <source>
        <dbReference type="PROSITE" id="PS51459"/>
    </source>
</evidence>
<dbReference type="InterPro" id="IPR003812">
    <property type="entry name" value="Fido"/>
</dbReference>
<reference evidence="3 4" key="1">
    <citation type="submission" date="2016-11" db="EMBL/GenBank/DDBJ databases">
        <authorList>
            <person name="Jaros S."/>
            <person name="Januszkiewicz K."/>
            <person name="Wedrychowicz H."/>
        </authorList>
    </citation>
    <scope>NUCLEOTIDE SEQUENCE [LARGE SCALE GENOMIC DNA]</scope>
    <source>
        <strain evidence="3 4">DSM 45627</strain>
    </source>
</reference>
<keyword evidence="4" id="KW-1185">Reference proteome</keyword>
<protein>
    <submittedName>
        <fullName evidence="3">Fic/DOC family protein</fullName>
    </submittedName>
</protein>
<dbReference type="SUPFAM" id="SSF140931">
    <property type="entry name" value="Fic-like"/>
    <property type="match status" value="1"/>
</dbReference>
<sequence>MPPKPRRNRPPRRATSRPWPWADTPVNEARIADQLVGVREQAAKLGRGGQLVTEEDLRRWHKKAVAGVRLIDPFVAGHFRGEGPPAGRLAACPVHVNNVPGTPPGQVPSQVRSFFAELARRVSGLGTRRHSAPPMPEELFDDVVALLAWVHGEWVRIHPFVNINGSTARLLVVTVGAYFGIPVPLPGKPRPGAVPMGAAGLTLSYDLAAAQQMVGNDHVMELYLRRLLT</sequence>
<evidence type="ECO:0000313" key="3">
    <source>
        <dbReference type="EMBL" id="SHG16919.1"/>
    </source>
</evidence>
<gene>
    <name evidence="3" type="ORF">SAMN05443575_1563</name>
</gene>
<feature type="domain" description="Fido" evidence="2">
    <location>
        <begin position="52"/>
        <end position="225"/>
    </location>
</feature>
<dbReference type="RefSeq" id="WP_073388269.1">
    <property type="nucleotide sequence ID" value="NZ_FQVU01000002.1"/>
</dbReference>
<accession>A0A1M5HLT5</accession>
<dbReference type="STRING" id="1206085.SAMN05443575_1563"/>
<evidence type="ECO:0000256" key="1">
    <source>
        <dbReference type="SAM" id="MobiDB-lite"/>
    </source>
</evidence>
<dbReference type="PROSITE" id="PS51459">
    <property type="entry name" value="FIDO"/>
    <property type="match status" value="1"/>
</dbReference>
<dbReference type="OrthoDB" id="9813719at2"/>
<dbReference type="Gene3D" id="1.10.3290.10">
    <property type="entry name" value="Fido-like domain"/>
    <property type="match status" value="1"/>
</dbReference>
<dbReference type="EMBL" id="FQVU01000002">
    <property type="protein sequence ID" value="SHG16919.1"/>
    <property type="molecule type" value="Genomic_DNA"/>
</dbReference>
<evidence type="ECO:0000313" key="4">
    <source>
        <dbReference type="Proteomes" id="UP000186132"/>
    </source>
</evidence>